<feature type="compositionally biased region" description="Polar residues" evidence="2">
    <location>
        <begin position="200"/>
        <end position="213"/>
    </location>
</feature>
<name>S3BXG1_9BURK</name>
<evidence type="ECO:0000313" key="4">
    <source>
        <dbReference type="EMBL" id="EPD98732.1"/>
    </source>
</evidence>
<accession>S3BXG1</accession>
<feature type="region of interest" description="Disordered" evidence="2">
    <location>
        <begin position="661"/>
        <end position="709"/>
    </location>
</feature>
<dbReference type="SMART" id="SM00382">
    <property type="entry name" value="AAA"/>
    <property type="match status" value="1"/>
</dbReference>
<feature type="compositionally biased region" description="Low complexity" evidence="2">
    <location>
        <begin position="734"/>
        <end position="743"/>
    </location>
</feature>
<reference evidence="4 5" key="1">
    <citation type="submission" date="2013-04" db="EMBL/GenBank/DDBJ databases">
        <title>The Genome Sequence of Sutterella wadsworthensis HGA0223.</title>
        <authorList>
            <consortium name="The Broad Institute Genomics Platform"/>
            <person name="Earl A."/>
            <person name="Ward D."/>
            <person name="Feldgarden M."/>
            <person name="Gevers D."/>
            <person name="Schmidt T.M."/>
            <person name="Dover J."/>
            <person name="Dai D."/>
            <person name="Walker B."/>
            <person name="Young S."/>
            <person name="Zeng Q."/>
            <person name="Gargeya S."/>
            <person name="Fitzgerald M."/>
            <person name="Haas B."/>
            <person name="Abouelleil A."/>
            <person name="Allen A.W."/>
            <person name="Alvarado L."/>
            <person name="Arachchi H.M."/>
            <person name="Berlin A.M."/>
            <person name="Chapman S.B."/>
            <person name="Gainer-Dewar J."/>
            <person name="Goldberg J."/>
            <person name="Griggs A."/>
            <person name="Gujja S."/>
            <person name="Hansen M."/>
            <person name="Howarth C."/>
            <person name="Imamovic A."/>
            <person name="Ireland A."/>
            <person name="Larimer J."/>
            <person name="McCowan C."/>
            <person name="Murphy C."/>
            <person name="Pearson M."/>
            <person name="Poon T.W."/>
            <person name="Priest M."/>
            <person name="Roberts A."/>
            <person name="Saif S."/>
            <person name="Shea T."/>
            <person name="Sisk P."/>
            <person name="Sykes S."/>
            <person name="Wortman J."/>
            <person name="Nusbaum C."/>
            <person name="Birren B."/>
        </authorList>
    </citation>
    <scope>NUCLEOTIDE SEQUENCE [LARGE SCALE GENOMIC DNA]</scope>
    <source>
        <strain evidence="4 5">HGA0223</strain>
    </source>
</reference>
<feature type="region of interest" description="Disordered" evidence="2">
    <location>
        <begin position="734"/>
        <end position="778"/>
    </location>
</feature>
<dbReference type="STRING" id="1203554.HMPREF1476_01474"/>
<dbReference type="PATRIC" id="fig|1203554.3.peg.1549"/>
<feature type="compositionally biased region" description="Basic and acidic residues" evidence="2">
    <location>
        <begin position="398"/>
        <end position="413"/>
    </location>
</feature>
<protein>
    <recommendedName>
        <fullName evidence="3">AAA+ ATPase domain-containing protein</fullName>
    </recommendedName>
</protein>
<evidence type="ECO:0000256" key="1">
    <source>
        <dbReference type="SAM" id="Coils"/>
    </source>
</evidence>
<proteinExistence type="predicted"/>
<dbReference type="eggNOG" id="COG1401">
    <property type="taxonomic scope" value="Bacteria"/>
</dbReference>
<dbReference type="SUPFAM" id="SSF52540">
    <property type="entry name" value="P-loop containing nucleoside triphosphate hydrolases"/>
    <property type="match status" value="1"/>
</dbReference>
<dbReference type="Gene3D" id="3.40.50.300">
    <property type="entry name" value="P-loop containing nucleotide triphosphate hydrolases"/>
    <property type="match status" value="1"/>
</dbReference>
<dbReference type="RefSeq" id="WP_016474683.1">
    <property type="nucleotide sequence ID" value="NZ_KE150480.1"/>
</dbReference>
<evidence type="ECO:0000313" key="5">
    <source>
        <dbReference type="Proteomes" id="UP000014400"/>
    </source>
</evidence>
<feature type="domain" description="AAA+ ATPase" evidence="3">
    <location>
        <begin position="1334"/>
        <end position="1528"/>
    </location>
</feature>
<dbReference type="InterPro" id="IPR003593">
    <property type="entry name" value="AAA+_ATPase"/>
</dbReference>
<sequence length="1666" mass="180964">MLYRRIFDYLIDNASSDAEKRLLNTLKKPALRNQRYFADLDLTSARYNSTLKRRLLQFSADFRFHSEFQFCLIQLWEPRLFDIFPDIKGWSTLTPTDGKEEQLIEFRDSLIAYAKTCPSKAMAASILAAGWMCGMFAPVSNEVTDFGRALIAALRTKYDVPADEDCQSDERTPDANADPEEQTPASAPPKEAPAAQPVPTSRTADGQRNSSASVELTVWDPATAAGPVIKPILFDELLKSFSGKAEKRVAAVLKTPQPAEAIALGAPLGKLRTREDLKIALLAAEEKTPAFFEQAMLAVSCGPLHTKIAQNVAHFHAADAGEEREAALLALAELAKDISKSRVPELLAGIWRCGLFSPDGRLTLFGRRTYQHFLHLGFLDFDLSALYPDLLLSNEAGDLTKRPDTADSAEKSEAAAPESDSAQPDLAQADEKERNEAPQPYGTLAVRQLLLRWIIEHIDSDAESRIIRLLKSKTLRGSPITRGVRITRVRGNNALMKRILSADRSDPGLLSVLRLAIGEKMFERCSALYPSFAQGRFLDRNKEGRRPYLSELKNYIDDAGTVQPAEAASFLAGAWPCGLFQDDGDSPADADALSLAGQLILKKMDDAGIVPLSDMIRHAEDAAARAREAEARAAERAEALHREQEMAEAVRSAQRRQAETAAAALAAAAEDDETVQEAAPAHPVEKRGAQKKTGAVLPAQRAKLKSDPNTVDALSAEASVTAPTPAADNVLPAAEPASAAQSAVSGSKPTGELAGQHPEPVQSPAPLKAPLRNPDREPTPGCERWLGFVHRTGTFVNFFCFAVWNPFEERFEAASEESLRTRFPSLGAVNLKGVSTGAVNDGSIYAADIDFSADLKINLDVGTGAPRPDFKYRIDFDKLTRQGRMRRASDIGIYRIVFPESAEVDFSKTIPVRLSLDPTVEPPKGTKAAKNNKVWQSMGISSVPVLLAYQGRFLGPWTLKEDAGHHPYLAAPEGLADGLAPGLEADGTAPDLLETHESYRAVDQIVVGQSAVLDTEGLKAGRFDILSDRALLAKAAQAAQRALSASAAPHSSGTDAGRRQIESWLAAEHSANELFPDVAEVSERRRARLEKLLETSGRSSLFTREIADLARISMGAQALEKGPLFEAVLERIFSDAKTLKQLGASSAFVSILEKKERQVDQLAQRIEAERIRAQAELSAAEAEKTAALQALQDEQAKLAAQRKHTAAEFAALADLEAVNAKRQTLAQDAEALQSRIEDLTQSAEDLESRVSEAAQRAQNYIFDGRAAAKFMEAAADFRREETEKSVVIRAETIRRLKTSALSGAELADYLVRGVSAVRSYSANDILNLFLSLTQNFLTVFSGPPGSGKTSICSILAHVLGLDLVSEALGRQSPESLALWPSPEFADRYLPISVERGWTSKRDFVGYWNPLTKTFESVDDRRRDAFQALDAEARLGAPKLPAVMLLDEANLSPMEYYWADFMNVCDDASGHASISLGDHRRLKISPALRFLATINNDHTTETLSPRLVDRAAVITLPAADRAALIRTPRSFTPQIISWAALSSLFSAGTTPLTGAAGEGLEELISLTAAAGTPMSIRVQLAFEKAVLGGLPVFREDPKLGQSAADAALDCAAASRLLPHLSGNGPDYRSALVNLLDAAHRRRLVRTAGLLETMISRGDRALGYFSFL</sequence>
<keyword evidence="1" id="KW-0175">Coiled coil</keyword>
<feature type="region of interest" description="Disordered" evidence="2">
    <location>
        <begin position="398"/>
        <end position="438"/>
    </location>
</feature>
<gene>
    <name evidence="4" type="ORF">HMPREF1476_01474</name>
</gene>
<dbReference type="HOGENOM" id="CLU_241970_0_0_4"/>
<dbReference type="InterPro" id="IPR027417">
    <property type="entry name" value="P-loop_NTPase"/>
</dbReference>
<feature type="coiled-coil region" evidence="1">
    <location>
        <begin position="612"/>
        <end position="643"/>
    </location>
</feature>
<comment type="caution">
    <text evidence="4">The sequence shown here is derived from an EMBL/GenBank/DDBJ whole genome shotgun (WGS) entry which is preliminary data.</text>
</comment>
<feature type="region of interest" description="Disordered" evidence="2">
    <location>
        <begin position="162"/>
        <end position="213"/>
    </location>
</feature>
<organism evidence="4 5">
    <name type="scientific">Sutterella wadsworthensis HGA0223</name>
    <dbReference type="NCBI Taxonomy" id="1203554"/>
    <lineage>
        <taxon>Bacteria</taxon>
        <taxon>Pseudomonadati</taxon>
        <taxon>Pseudomonadota</taxon>
        <taxon>Betaproteobacteria</taxon>
        <taxon>Burkholderiales</taxon>
        <taxon>Sutterellaceae</taxon>
        <taxon>Sutterella</taxon>
    </lineage>
</organism>
<keyword evidence="5" id="KW-1185">Reference proteome</keyword>
<dbReference type="Proteomes" id="UP000014400">
    <property type="component" value="Unassembled WGS sequence"/>
</dbReference>
<evidence type="ECO:0000259" key="3">
    <source>
        <dbReference type="SMART" id="SM00382"/>
    </source>
</evidence>
<feature type="coiled-coil region" evidence="1">
    <location>
        <begin position="1152"/>
        <end position="1256"/>
    </location>
</feature>
<dbReference type="EMBL" id="ATCF01000021">
    <property type="protein sequence ID" value="EPD98732.1"/>
    <property type="molecule type" value="Genomic_DNA"/>
</dbReference>
<evidence type="ECO:0000256" key="2">
    <source>
        <dbReference type="SAM" id="MobiDB-lite"/>
    </source>
</evidence>